<name>A0A3M6VT77_9STRA</name>
<feature type="region of interest" description="Disordered" evidence="1">
    <location>
        <begin position="959"/>
        <end position="985"/>
    </location>
</feature>
<protein>
    <submittedName>
        <fullName evidence="2">Uncharacterized protein</fullName>
    </submittedName>
</protein>
<organism evidence="2 3">
    <name type="scientific">Peronospora effusa</name>
    <dbReference type="NCBI Taxonomy" id="542832"/>
    <lineage>
        <taxon>Eukaryota</taxon>
        <taxon>Sar</taxon>
        <taxon>Stramenopiles</taxon>
        <taxon>Oomycota</taxon>
        <taxon>Peronosporomycetes</taxon>
        <taxon>Peronosporales</taxon>
        <taxon>Peronosporaceae</taxon>
        <taxon>Peronospora</taxon>
    </lineage>
</organism>
<keyword evidence="3" id="KW-1185">Reference proteome</keyword>
<reference evidence="2 3" key="1">
    <citation type="submission" date="2018-06" db="EMBL/GenBank/DDBJ databases">
        <title>Comparative genomics of downy mildews reveals potential adaptations to biotrophy.</title>
        <authorList>
            <person name="Fletcher K."/>
            <person name="Klosterman S.J."/>
            <person name="Derevnina L."/>
            <person name="Martin F."/>
            <person name="Koike S."/>
            <person name="Reyes Chin-Wo S."/>
            <person name="Mou B."/>
            <person name="Michelmore R."/>
        </authorList>
    </citation>
    <scope>NUCLEOTIDE SEQUENCE [LARGE SCALE GENOMIC DNA]</scope>
    <source>
        <strain evidence="2 3">R14</strain>
    </source>
</reference>
<dbReference type="EMBL" id="QLLG01000031">
    <property type="protein sequence ID" value="RMX69241.1"/>
    <property type="molecule type" value="Genomic_DNA"/>
</dbReference>
<comment type="caution">
    <text evidence="2">The sequence shown here is derived from an EMBL/GenBank/DDBJ whole genome shotgun (WGS) entry which is preliminary data.</text>
</comment>
<feature type="compositionally biased region" description="Basic and acidic residues" evidence="1">
    <location>
        <begin position="518"/>
        <end position="533"/>
    </location>
</feature>
<sequence>MSKLLTWNDALLLVRWERGKLQIQRVDVDTKRKTISLHLCTVNSNNETTGLPVDARLVAANEVEDSILAIRYPVLVFLSIQEARQSLSASDERRRSIENYDAVVANNNAVLSPTSWLVVCMLYQQEGIDEMQLRFLKMLEVPTRFGDQDAFIDEKNANMLQVFVMDGPHVVLFERRSQHMTLLKLQRAMQGNESLEFRQALDVAHDMKDDAPETNLEVISCTYVSELYSTRPHILIHMLRSSSSSSDRHTWSVVDLEDDRGSIVSNKKALLCHYLPVFSSAARCIGPMSKLEQITCCCFILEKSQRDFIASPFCDTDAFVSWDLGSSPQSTQTSIGVSTLVVTGTTSNTIYVHANGILLVSYVLPTRPAEIWSLCENRSDQRHVLCVRCDDDNRSFFMLEFSSNVQHVSMGLLLCKFLGIGLCVLQKQFLELTPAWYDFRHAHNVNFAGTHASDSLTQVLLLNDVRGIFGIYDSTYTVGNRSDAYKSLDHKQLVKRSVLISQKSSSPETKLSCHRLRRHEEKNMKDGSRFRKRSRNNEDVRFGDIKAEPFCYIERTHKASSRDKSVNHLEVIEDGAANDLAASHVQLGKLAGSLFARLSNGLQELERLQVIVSDKVALAHQLNQLIVQLWQKLQAKARNPSMKHLFLQTFGGSAQEVDIPYFGSQGRAEMETIVTATTVRNDAKDGPNKQDSGSDLNNLKLEQQVSLKRLTLLEYAPSSSLVHAEVVLTNMSDFAIDDSYVFLTAPKGGQTVTQGWRCLSSVASEFSLARGMTENQTTQQQEARFQLDFQFDTSYIFLPEQKPLEVMLWLHWGPSQDAFISNTTQAWHPSESALAIASVKIYPENLIGIGGRLQTTVESSWSDQKQLLFISSGSNLVSWSEQTCTGIPASIDSVIRPTFALISINVRSREWMLHELRRFAADLPSDVYVMHNPFQHTHLGVLRRMLCSMRREILTIRRHQGSQDKEDEMDKEHGAEDKHTASTHRAMQCDTDLRANWLLQRLQERVNFHLMLFNACPNKV</sequence>
<feature type="compositionally biased region" description="Basic and acidic residues" evidence="1">
    <location>
        <begin position="959"/>
        <end position="980"/>
    </location>
</feature>
<dbReference type="VEuPathDB" id="FungiDB:DD237_007267"/>
<accession>A0A3M6VT77</accession>
<evidence type="ECO:0000256" key="1">
    <source>
        <dbReference type="SAM" id="MobiDB-lite"/>
    </source>
</evidence>
<proteinExistence type="predicted"/>
<gene>
    <name evidence="2" type="ORF">DD238_003907</name>
</gene>
<dbReference type="AlphaFoldDB" id="A0A3M6VT77"/>
<evidence type="ECO:0000313" key="2">
    <source>
        <dbReference type="EMBL" id="RMX69241.1"/>
    </source>
</evidence>
<feature type="region of interest" description="Disordered" evidence="1">
    <location>
        <begin position="505"/>
        <end position="533"/>
    </location>
</feature>
<evidence type="ECO:0000313" key="3">
    <source>
        <dbReference type="Proteomes" id="UP000282087"/>
    </source>
</evidence>
<dbReference type="Proteomes" id="UP000282087">
    <property type="component" value="Unassembled WGS sequence"/>
</dbReference>